<dbReference type="Pfam" id="PF09933">
    <property type="entry name" value="DUF2165"/>
    <property type="match status" value="1"/>
</dbReference>
<dbReference type="Proteomes" id="UP000281474">
    <property type="component" value="Unassembled WGS sequence"/>
</dbReference>
<keyword evidence="1" id="KW-0812">Transmembrane</keyword>
<reference evidence="2 3" key="1">
    <citation type="submission" date="2018-09" db="EMBL/GenBank/DDBJ databases">
        <title>Phylogeny of the Shewanellaceae, and recommendation for two new genera, Pseudoshewanella and Parashewanella.</title>
        <authorList>
            <person name="Wang G."/>
        </authorList>
    </citation>
    <scope>NUCLEOTIDE SEQUENCE [LARGE SCALE GENOMIC DNA]</scope>
    <source>
        <strain evidence="2 3">C51</strain>
    </source>
</reference>
<gene>
    <name evidence="2" type="ORF">D5018_20240</name>
</gene>
<evidence type="ECO:0000313" key="3">
    <source>
        <dbReference type="Proteomes" id="UP000281474"/>
    </source>
</evidence>
<sequence length="173" mass="19838">MDAGWIHRFSKLLLAFFLGIFCLIVGYNNIVDFNTNYQFVIHVLSMDSMQPWFLGTQLFDRAVTKPSLLLTAYWFIIALEIIAGLVISFGAFFMFKGARYDNASFSKGQGIFLAGATIALFIWYFSFAVVGSEWFQMWASTENAQMKAYTFSEFILLVMIYVIIPSPREWSES</sequence>
<keyword evidence="3" id="KW-1185">Reference proteome</keyword>
<feature type="transmembrane region" description="Helical" evidence="1">
    <location>
        <begin position="12"/>
        <end position="30"/>
    </location>
</feature>
<protein>
    <submittedName>
        <fullName evidence="2">DUF2165 domain-containing protein</fullName>
    </submittedName>
</protein>
<dbReference type="EMBL" id="QZEI01000126">
    <property type="protein sequence ID" value="RLV57868.1"/>
    <property type="molecule type" value="Genomic_DNA"/>
</dbReference>
<proteinExistence type="predicted"/>
<keyword evidence="1" id="KW-1133">Transmembrane helix</keyword>
<accession>A0A3L8PTY3</accession>
<feature type="transmembrane region" description="Helical" evidence="1">
    <location>
        <begin position="146"/>
        <end position="164"/>
    </location>
</feature>
<feature type="transmembrane region" description="Helical" evidence="1">
    <location>
        <begin position="72"/>
        <end position="95"/>
    </location>
</feature>
<name>A0A3L8PTY3_9GAMM</name>
<evidence type="ECO:0000256" key="1">
    <source>
        <dbReference type="SAM" id="Phobius"/>
    </source>
</evidence>
<evidence type="ECO:0000313" key="2">
    <source>
        <dbReference type="EMBL" id="RLV57868.1"/>
    </source>
</evidence>
<dbReference type="RefSeq" id="WP_121840793.1">
    <property type="nucleotide sequence ID" value="NZ_ML014875.1"/>
</dbReference>
<feature type="transmembrane region" description="Helical" evidence="1">
    <location>
        <begin position="107"/>
        <end position="126"/>
    </location>
</feature>
<comment type="caution">
    <text evidence="2">The sequence shown here is derived from an EMBL/GenBank/DDBJ whole genome shotgun (WGS) entry which is preliminary data.</text>
</comment>
<keyword evidence="1" id="KW-0472">Membrane</keyword>
<dbReference type="OrthoDB" id="7618855at2"/>
<dbReference type="InterPro" id="IPR018681">
    <property type="entry name" value="DUF2165_transmembrane"/>
</dbReference>
<dbReference type="AlphaFoldDB" id="A0A3L8PTY3"/>
<organism evidence="2 3">
    <name type="scientific">Parashewanella curva</name>
    <dbReference type="NCBI Taxonomy" id="2338552"/>
    <lineage>
        <taxon>Bacteria</taxon>
        <taxon>Pseudomonadati</taxon>
        <taxon>Pseudomonadota</taxon>
        <taxon>Gammaproteobacteria</taxon>
        <taxon>Alteromonadales</taxon>
        <taxon>Shewanellaceae</taxon>
        <taxon>Parashewanella</taxon>
    </lineage>
</organism>